<reference evidence="2 3" key="1">
    <citation type="submission" date="2022-07" db="EMBL/GenBank/DDBJ databases">
        <title>Novel species in genus cellulomonas.</title>
        <authorList>
            <person name="Ye L."/>
        </authorList>
    </citation>
    <scope>NUCLEOTIDE SEQUENCE [LARGE SCALE GENOMIC DNA]</scope>
    <source>
        <strain evidence="3">zg-Y338</strain>
    </source>
</reference>
<evidence type="ECO:0000313" key="2">
    <source>
        <dbReference type="EMBL" id="UUI74320.1"/>
    </source>
</evidence>
<feature type="region of interest" description="Disordered" evidence="1">
    <location>
        <begin position="1"/>
        <end position="31"/>
    </location>
</feature>
<sequence>MKEHIERGADPAPEPGLSDAVAADGADPAPDAPDVVMDLLAEHVPLALLADLAAVDGPVSQAILESEGLPEDEWWVDPGSATA</sequence>
<dbReference type="EMBL" id="CP101988">
    <property type="protein sequence ID" value="UUI74320.1"/>
    <property type="molecule type" value="Genomic_DNA"/>
</dbReference>
<evidence type="ECO:0000313" key="3">
    <source>
        <dbReference type="Proteomes" id="UP001316189"/>
    </source>
</evidence>
<accession>A0ABY5KYU9</accession>
<gene>
    <name evidence="2" type="ORF">NP064_10945</name>
</gene>
<name>A0ABY5KYU9_9CELL</name>
<evidence type="ECO:0000256" key="1">
    <source>
        <dbReference type="SAM" id="MobiDB-lite"/>
    </source>
</evidence>
<dbReference type="Proteomes" id="UP001316189">
    <property type="component" value="Chromosome"/>
</dbReference>
<dbReference type="RefSeq" id="WP_227569620.1">
    <property type="nucleotide sequence ID" value="NZ_CP101988.1"/>
</dbReference>
<keyword evidence="3" id="KW-1185">Reference proteome</keyword>
<proteinExistence type="predicted"/>
<feature type="compositionally biased region" description="Low complexity" evidence="1">
    <location>
        <begin position="19"/>
        <end position="31"/>
    </location>
</feature>
<protein>
    <submittedName>
        <fullName evidence="2">Uncharacterized protein</fullName>
    </submittedName>
</protein>
<organism evidence="2 3">
    <name type="scientific">Cellulomonas chengniuliangii</name>
    <dbReference type="NCBI Taxonomy" id="2968084"/>
    <lineage>
        <taxon>Bacteria</taxon>
        <taxon>Bacillati</taxon>
        <taxon>Actinomycetota</taxon>
        <taxon>Actinomycetes</taxon>
        <taxon>Micrococcales</taxon>
        <taxon>Cellulomonadaceae</taxon>
        <taxon>Cellulomonas</taxon>
    </lineage>
</organism>